<feature type="compositionally biased region" description="Polar residues" evidence="1">
    <location>
        <begin position="126"/>
        <end position="136"/>
    </location>
</feature>
<protein>
    <submittedName>
        <fullName evidence="2">Uncharacterized protein</fullName>
    </submittedName>
</protein>
<proteinExistence type="predicted"/>
<name>G0M9L4_CAEBE</name>
<feature type="compositionally biased region" description="Acidic residues" evidence="1">
    <location>
        <begin position="1"/>
        <end position="13"/>
    </location>
</feature>
<feature type="compositionally biased region" description="Basic residues" evidence="1">
    <location>
        <begin position="105"/>
        <end position="115"/>
    </location>
</feature>
<dbReference type="HOGENOM" id="CLU_431641_0_0_1"/>
<accession>G0M9L4</accession>
<evidence type="ECO:0000313" key="2">
    <source>
        <dbReference type="EMBL" id="EGT31210.1"/>
    </source>
</evidence>
<dbReference type="AlphaFoldDB" id="G0M9L4"/>
<dbReference type="EMBL" id="GL379787">
    <property type="protein sequence ID" value="EGT31210.1"/>
    <property type="molecule type" value="Genomic_DNA"/>
</dbReference>
<evidence type="ECO:0000256" key="1">
    <source>
        <dbReference type="SAM" id="MobiDB-lite"/>
    </source>
</evidence>
<keyword evidence="3" id="KW-1185">Reference proteome</keyword>
<reference evidence="3" key="1">
    <citation type="submission" date="2011-07" db="EMBL/GenBank/DDBJ databases">
        <authorList>
            <consortium name="Caenorhabditis brenneri Sequencing and Analysis Consortium"/>
            <person name="Wilson R.K."/>
        </authorList>
    </citation>
    <scope>NUCLEOTIDE SEQUENCE [LARGE SCALE GENOMIC DNA]</scope>
    <source>
        <strain evidence="3">PB2801</strain>
    </source>
</reference>
<feature type="compositionally biased region" description="Low complexity" evidence="1">
    <location>
        <begin position="245"/>
        <end position="255"/>
    </location>
</feature>
<dbReference type="Proteomes" id="UP000008068">
    <property type="component" value="Unassembled WGS sequence"/>
</dbReference>
<gene>
    <name evidence="2" type="ORF">CAEBREN_08420</name>
</gene>
<feature type="compositionally biased region" description="Basic and acidic residues" evidence="1">
    <location>
        <begin position="46"/>
        <end position="57"/>
    </location>
</feature>
<feature type="region of interest" description="Disordered" evidence="1">
    <location>
        <begin position="230"/>
        <end position="279"/>
    </location>
</feature>
<feature type="region of interest" description="Disordered" evidence="1">
    <location>
        <begin position="1"/>
        <end position="185"/>
    </location>
</feature>
<organism evidence="3">
    <name type="scientific">Caenorhabditis brenneri</name>
    <name type="common">Nematode worm</name>
    <dbReference type="NCBI Taxonomy" id="135651"/>
    <lineage>
        <taxon>Eukaryota</taxon>
        <taxon>Metazoa</taxon>
        <taxon>Ecdysozoa</taxon>
        <taxon>Nematoda</taxon>
        <taxon>Chromadorea</taxon>
        <taxon>Rhabditida</taxon>
        <taxon>Rhabditina</taxon>
        <taxon>Rhabditomorpha</taxon>
        <taxon>Rhabditoidea</taxon>
        <taxon>Rhabditidae</taxon>
        <taxon>Peloderinae</taxon>
        <taxon>Caenorhabditis</taxon>
    </lineage>
</organism>
<sequence length="634" mass="73206">MRDKDTDSEEEPNDTWNNTYNSDDSDDFYEEPDFSTDNATSQNGFNHRDGDGKEGSINDRSSQSTGEPPPPPRRSGIKRHLVPYDLMMNSTSDEEDEDSPYHPDRKAKKSPQKRRSKEEKVVVKLTPSSYKGSSGCHSAYDSRRDDTPLEIVEEKTESKSGVEKDKATEHDVQDPGVVVISDEEEGEEKIDYFPIRIFPPGTFSLPKQPSSLIVSPEFLLVELPNLAEDGQKILDGQPSLDGQAPSVSPEISPPSSEKPENRPEQPKGTPENPEESEEPEYYAVVDPQQIISLDDFQRVFIPSTFHNNEEETDQDKYIRKLFFEPTPPSPRTPSKTTEQLDKEELVYWQEANDPPEILEREKFRLIKITTRKRPLGKVVLTLQETVDSPMTVKLVEDHKAYAKVLEIGSYFLIEELILDMLKVQTEKYVNFLSESVELLPIRYLDWWNHKPIGTPNEDPGYQLNRFLERCDSKVLKKLRVRFDSWSFDNMTDIRENLGHWRNLREFKTNMWLPIPLQGCLHFNNFKIKVHGLNHNEWDKLLEAFRKKLPICPPPSFDIQTETDIIQIPFDDEGPLYDFPLYVHADMFTSSLHTLLVKIDKNSVSGRVIDKVKKEELPEIADWVFSDDFDKGYYE</sequence>
<dbReference type="InParanoid" id="G0M9L4"/>
<feature type="compositionally biased region" description="Acidic residues" evidence="1">
    <location>
        <begin position="23"/>
        <end position="34"/>
    </location>
</feature>
<feature type="compositionally biased region" description="Polar residues" evidence="1">
    <location>
        <begin position="35"/>
        <end position="45"/>
    </location>
</feature>
<evidence type="ECO:0000313" key="3">
    <source>
        <dbReference type="Proteomes" id="UP000008068"/>
    </source>
</evidence>
<feature type="compositionally biased region" description="Basic and acidic residues" evidence="1">
    <location>
        <begin position="140"/>
        <end position="173"/>
    </location>
</feature>